<keyword evidence="2" id="KW-1133">Transmembrane helix</keyword>
<keyword evidence="2" id="KW-0472">Membrane</keyword>
<feature type="transmembrane region" description="Helical" evidence="2">
    <location>
        <begin position="168"/>
        <end position="186"/>
    </location>
</feature>
<accession>A0A267MKB2</accession>
<dbReference type="OrthoDB" id="9794165at2"/>
<feature type="transmembrane region" description="Helical" evidence="2">
    <location>
        <begin position="131"/>
        <end position="156"/>
    </location>
</feature>
<dbReference type="EMBL" id="NIBG01000004">
    <property type="protein sequence ID" value="PAB60024.1"/>
    <property type="molecule type" value="Genomic_DNA"/>
</dbReference>
<comment type="caution">
    <text evidence="3">The sequence shown here is derived from an EMBL/GenBank/DDBJ whole genome shotgun (WGS) entry which is preliminary data.</text>
</comment>
<dbReference type="AlphaFoldDB" id="A0A267MKB2"/>
<name>A0A267MKB2_9FIRM</name>
<feature type="compositionally biased region" description="Low complexity" evidence="1">
    <location>
        <begin position="9"/>
        <end position="25"/>
    </location>
</feature>
<keyword evidence="4" id="KW-1185">Reference proteome</keyword>
<dbReference type="Pfam" id="PF04143">
    <property type="entry name" value="Sulf_transp"/>
    <property type="match status" value="1"/>
</dbReference>
<feature type="region of interest" description="Disordered" evidence="1">
    <location>
        <begin position="1"/>
        <end position="32"/>
    </location>
</feature>
<reference evidence="3 4" key="1">
    <citation type="submission" date="2017-06" db="EMBL/GenBank/DDBJ databases">
        <title>Draft genome sequence of anaerobic fermentative bacterium Anaeromicrobium sediminis DY2726D isolated from West Pacific Ocean sediments.</title>
        <authorList>
            <person name="Zeng X."/>
        </authorList>
    </citation>
    <scope>NUCLEOTIDE SEQUENCE [LARGE SCALE GENOMIC DNA]</scope>
    <source>
        <strain evidence="3 4">DY2726D</strain>
    </source>
</reference>
<dbReference type="Proteomes" id="UP000216024">
    <property type="component" value="Unassembled WGS sequence"/>
</dbReference>
<evidence type="ECO:0000256" key="1">
    <source>
        <dbReference type="SAM" id="MobiDB-lite"/>
    </source>
</evidence>
<organism evidence="3 4">
    <name type="scientific">Anaeromicrobium sediminis</name>
    <dbReference type="NCBI Taxonomy" id="1478221"/>
    <lineage>
        <taxon>Bacteria</taxon>
        <taxon>Bacillati</taxon>
        <taxon>Bacillota</taxon>
        <taxon>Clostridia</taxon>
        <taxon>Peptostreptococcales</taxon>
        <taxon>Thermotaleaceae</taxon>
        <taxon>Anaeromicrobium</taxon>
    </lineage>
</organism>
<feature type="transmembrane region" description="Helical" evidence="2">
    <location>
        <begin position="208"/>
        <end position="229"/>
    </location>
</feature>
<feature type="transmembrane region" description="Helical" evidence="2">
    <location>
        <begin position="100"/>
        <end position="119"/>
    </location>
</feature>
<evidence type="ECO:0000256" key="2">
    <source>
        <dbReference type="SAM" id="Phobius"/>
    </source>
</evidence>
<protein>
    <submittedName>
        <fullName evidence="3">Transporter</fullName>
    </submittedName>
</protein>
<feature type="transmembrane region" description="Helical" evidence="2">
    <location>
        <begin position="62"/>
        <end position="80"/>
    </location>
</feature>
<evidence type="ECO:0000313" key="4">
    <source>
        <dbReference type="Proteomes" id="UP000216024"/>
    </source>
</evidence>
<evidence type="ECO:0000313" key="3">
    <source>
        <dbReference type="EMBL" id="PAB60024.1"/>
    </source>
</evidence>
<dbReference type="InterPro" id="IPR007272">
    <property type="entry name" value="Sulf_transp_TsuA/YedE"/>
</dbReference>
<sequence length="238" mass="25943">MTETSNAESSNVKTSSIRRSSSSQRGSRRKKAKKNQIPYGVALFIGLVIIGIFLNLKSEKLALFWVTGISFGFILQRSRFCFTASMRDPYLTGGTSLTRAVLIAFAITTIGFTAIKYGAHVQGLPVPGMSYVVPISFATIIGAILFGIGMVIAGGCASGTLMRVGEGFWMQVLSLVFFVIGSLWGAHDFGWWKYNFISKGKAIFLPDVFGWGGALIIQLALIASLYVFAMKYEESKNQ</sequence>
<gene>
    <name evidence="3" type="ORF">CCE28_06515</name>
</gene>
<dbReference type="RefSeq" id="WP_095132188.1">
    <property type="nucleotide sequence ID" value="NZ_NIBG01000004.1"/>
</dbReference>
<feature type="transmembrane region" description="Helical" evidence="2">
    <location>
        <begin position="37"/>
        <end position="56"/>
    </location>
</feature>
<keyword evidence="2" id="KW-0812">Transmembrane</keyword>
<proteinExistence type="predicted"/>